<protein>
    <submittedName>
        <fullName evidence="2">Uncharacterized protein</fullName>
    </submittedName>
</protein>
<keyword evidence="3" id="KW-1185">Reference proteome</keyword>
<comment type="caution">
    <text evidence="2">The sequence shown here is derived from an EMBL/GenBank/DDBJ whole genome shotgun (WGS) entry which is preliminary data.</text>
</comment>
<proteinExistence type="predicted"/>
<evidence type="ECO:0000313" key="2">
    <source>
        <dbReference type="EMBL" id="KAJ1930249.1"/>
    </source>
</evidence>
<sequence length="388" mass="43097">MAVTWAVKTSVLVPASISVARRVRPIDASGAQNRRHRPVGDAYPDNERGSSGVSLLDPLAGTSDTSTAHSRPDSPTLGYPSHTKGNRLSALMQGLSVYADFVARQTGAPDRMGSEALTSRVAKDLAPHLNTELTTLVQQAVLGMGCDPSEHRHYRLDHSAVLPQYIDYLELTSDERAHFFPLLAAIGAGDVGFALKLYRLLYHSGDIWTPMVRQALSTVVSRSSAYLYPQWERQVTAAAATLRESILYLILRLLVHSSLDVSNFLAFVSGCQAQHVDEFYSAALAVFSSVRPDMSAIMVRFVSKTDKLFYQAWQESFDQRHRLQNDFINLRPLQDSERYFTRLPVMIAMAVGPRSKRTIEYEGRCLRPKAPISKSMTQVLGVKQQKAK</sequence>
<evidence type="ECO:0000256" key="1">
    <source>
        <dbReference type="SAM" id="MobiDB-lite"/>
    </source>
</evidence>
<accession>A0A9W8AIG2</accession>
<organism evidence="2 3">
    <name type="scientific">Tieghemiomyces parasiticus</name>
    <dbReference type="NCBI Taxonomy" id="78921"/>
    <lineage>
        <taxon>Eukaryota</taxon>
        <taxon>Fungi</taxon>
        <taxon>Fungi incertae sedis</taxon>
        <taxon>Zoopagomycota</taxon>
        <taxon>Kickxellomycotina</taxon>
        <taxon>Dimargaritomycetes</taxon>
        <taxon>Dimargaritales</taxon>
        <taxon>Dimargaritaceae</taxon>
        <taxon>Tieghemiomyces</taxon>
    </lineage>
</organism>
<gene>
    <name evidence="2" type="ORF">IWQ60_000493</name>
</gene>
<dbReference type="EMBL" id="JANBPT010000012">
    <property type="protein sequence ID" value="KAJ1930249.1"/>
    <property type="molecule type" value="Genomic_DNA"/>
</dbReference>
<reference evidence="2" key="1">
    <citation type="submission" date="2022-07" db="EMBL/GenBank/DDBJ databases">
        <title>Phylogenomic reconstructions and comparative analyses of Kickxellomycotina fungi.</title>
        <authorList>
            <person name="Reynolds N.K."/>
            <person name="Stajich J.E."/>
            <person name="Barry K."/>
            <person name="Grigoriev I.V."/>
            <person name="Crous P."/>
            <person name="Smith M.E."/>
        </authorList>
    </citation>
    <scope>NUCLEOTIDE SEQUENCE</scope>
    <source>
        <strain evidence="2">RSA 861</strain>
    </source>
</reference>
<feature type="region of interest" description="Disordered" evidence="1">
    <location>
        <begin position="28"/>
        <end position="84"/>
    </location>
</feature>
<name>A0A9W8AIG2_9FUNG</name>
<dbReference type="AlphaFoldDB" id="A0A9W8AIG2"/>
<dbReference type="Proteomes" id="UP001150569">
    <property type="component" value="Unassembled WGS sequence"/>
</dbReference>
<evidence type="ECO:0000313" key="3">
    <source>
        <dbReference type="Proteomes" id="UP001150569"/>
    </source>
</evidence>